<reference evidence="1 2" key="1">
    <citation type="submission" date="2024-09" db="EMBL/GenBank/DDBJ databases">
        <title>Draft genome sequence of multifaceted antimicrobials producing Streptomyces sp. strain FH1.</title>
        <authorList>
            <person name="Hassan F."/>
            <person name="Ali H."/>
            <person name="Hassan N."/>
            <person name="Nawaz A."/>
        </authorList>
    </citation>
    <scope>NUCLEOTIDE SEQUENCE [LARGE SCALE GENOMIC DNA]</scope>
    <source>
        <strain evidence="1 2">FH1</strain>
    </source>
</reference>
<dbReference type="Proteomes" id="UP001577267">
    <property type="component" value="Unassembled WGS sequence"/>
</dbReference>
<sequence>MIRGILLGSIAAVTVVTAVIVAVRIQAERDEEDAARQALIDLGAVEVVYRVTADGRGGADVMRMDVGETLVGPWSRRLPVTDHALAMPGDRVYVSASGDVARSVSCTISINGDVVAEETGEGDVVCEATAPG</sequence>
<comment type="caution">
    <text evidence="1">The sequence shown here is derived from an EMBL/GenBank/DDBJ whole genome shotgun (WGS) entry which is preliminary data.</text>
</comment>
<proteinExistence type="predicted"/>
<protein>
    <submittedName>
        <fullName evidence="1">Uncharacterized protein</fullName>
    </submittedName>
</protein>
<evidence type="ECO:0000313" key="2">
    <source>
        <dbReference type="Proteomes" id="UP001577267"/>
    </source>
</evidence>
<dbReference type="EMBL" id="JBHGBT010000005">
    <property type="protein sequence ID" value="MFB4194231.1"/>
    <property type="molecule type" value="Genomic_DNA"/>
</dbReference>
<keyword evidence="2" id="KW-1185">Reference proteome</keyword>
<dbReference type="RefSeq" id="WP_375062254.1">
    <property type="nucleotide sequence ID" value="NZ_JBHGBT010000005.1"/>
</dbReference>
<organism evidence="1 2">
    <name type="scientific">Streptomyces carpaticus</name>
    <dbReference type="NCBI Taxonomy" id="285558"/>
    <lineage>
        <taxon>Bacteria</taxon>
        <taxon>Bacillati</taxon>
        <taxon>Actinomycetota</taxon>
        <taxon>Actinomycetes</taxon>
        <taxon>Kitasatosporales</taxon>
        <taxon>Streptomycetaceae</taxon>
        <taxon>Streptomyces</taxon>
    </lineage>
</organism>
<gene>
    <name evidence="1" type="ORF">ACE11A_07680</name>
</gene>
<name>A0ABV4ZMJ4_9ACTN</name>
<accession>A0ABV4ZMJ4</accession>
<evidence type="ECO:0000313" key="1">
    <source>
        <dbReference type="EMBL" id="MFB4194231.1"/>
    </source>
</evidence>
<dbReference type="Gene3D" id="2.60.40.2880">
    <property type="entry name" value="MmpS1-5, C-terminal soluble domain"/>
    <property type="match status" value="1"/>
</dbReference>
<dbReference type="InterPro" id="IPR038468">
    <property type="entry name" value="MmpS_C"/>
</dbReference>